<accession>A0AAU2GRM8</accession>
<reference evidence="1" key="1">
    <citation type="submission" date="2022-10" db="EMBL/GenBank/DDBJ databases">
        <title>The complete genomes of actinobacterial strains from the NBC collection.</title>
        <authorList>
            <person name="Joergensen T.S."/>
            <person name="Alvarez Arevalo M."/>
            <person name="Sterndorff E.B."/>
            <person name="Faurdal D."/>
            <person name="Vuksanovic O."/>
            <person name="Mourched A.-S."/>
            <person name="Charusanti P."/>
            <person name="Shaw S."/>
            <person name="Blin K."/>
            <person name="Weber T."/>
        </authorList>
    </citation>
    <scope>NUCLEOTIDE SEQUENCE</scope>
    <source>
        <strain evidence="1">NBC_00060</strain>
    </source>
</reference>
<sequence length="117" mass="12607">MATCFAEMLASFGPKDVTVTVGFLHPQREHAKVPARVEALTLRAGCLSSATGSLCLPSCARCLGKRYTACLDDREAGLGRRESPMGARPSPGLGPGRRRVMQAVKMLRYRTDLKTAV</sequence>
<dbReference type="EMBL" id="CP108253">
    <property type="protein sequence ID" value="WTU38316.1"/>
    <property type="molecule type" value="Genomic_DNA"/>
</dbReference>
<proteinExistence type="predicted"/>
<dbReference type="AlphaFoldDB" id="A0AAU2GRM8"/>
<protein>
    <submittedName>
        <fullName evidence="1">Uncharacterized protein</fullName>
    </submittedName>
</protein>
<organism evidence="1">
    <name type="scientific">Streptomyces sp. NBC_00060</name>
    <dbReference type="NCBI Taxonomy" id="2975636"/>
    <lineage>
        <taxon>Bacteria</taxon>
        <taxon>Bacillati</taxon>
        <taxon>Actinomycetota</taxon>
        <taxon>Actinomycetes</taxon>
        <taxon>Kitasatosporales</taxon>
        <taxon>Streptomycetaceae</taxon>
        <taxon>Streptomyces</taxon>
    </lineage>
</organism>
<evidence type="ECO:0000313" key="1">
    <source>
        <dbReference type="EMBL" id="WTU38316.1"/>
    </source>
</evidence>
<gene>
    <name evidence="1" type="ORF">OHV25_01455</name>
</gene>
<name>A0AAU2GRM8_9ACTN</name>